<dbReference type="Pfam" id="PF15931">
    <property type="entry name" value="DUF4747"/>
    <property type="match status" value="1"/>
</dbReference>
<evidence type="ECO:0000313" key="2">
    <source>
        <dbReference type="Proteomes" id="UP000280008"/>
    </source>
</evidence>
<comment type="caution">
    <text evidence="1">The sequence shown here is derived from an EMBL/GenBank/DDBJ whole genome shotgun (WGS) entry which is preliminary data.</text>
</comment>
<dbReference type="EMBL" id="RBKS01000001">
    <property type="protein sequence ID" value="RKR73046.1"/>
    <property type="molecule type" value="Genomic_DNA"/>
</dbReference>
<gene>
    <name evidence="1" type="ORF">C8E83_0128</name>
</gene>
<reference evidence="1 2" key="1">
    <citation type="submission" date="2018-10" db="EMBL/GenBank/DDBJ databases">
        <title>Sequencing the genomes of 1000 actinobacteria strains.</title>
        <authorList>
            <person name="Klenk H.-P."/>
        </authorList>
    </citation>
    <scope>NUCLEOTIDE SEQUENCE [LARGE SCALE GENOMIC DNA]</scope>
    <source>
        <strain evidence="1 2">DSM 17894</strain>
    </source>
</reference>
<dbReference type="InterPro" id="IPR031832">
    <property type="entry name" value="DUF4747"/>
</dbReference>
<keyword evidence="2" id="KW-1185">Reference proteome</keyword>
<accession>A0A495IDF9</accession>
<sequence length="304" mass="33008">MPSLRRTLLAYSIHGRTNEGVIDYPDFFERFFAESVVGIRYEVGDQMVSVTQRVRDEKDDEVKPGAGALRFVSGSATELPLFYDNSTGRDEVIELSNGLIVNAVWIFVDPESRILVTERKRPGVGIGLIARYFELRGRDLGYPNLRIDLNPSPSSEFAAEVERLTEIKSAEIVLSRPNLDWGDTEADVHAYADKSGASKAKIEMTAPRGGELSKASGIIHDIIELARKPITSLKDVAVTGKSPADAGTKRISLGRFQRKANVLLPAKGDAASDLEALSGAAHELIDATALDTVNVGTTNAPVDK</sequence>
<dbReference type="Proteomes" id="UP000280008">
    <property type="component" value="Unassembled WGS sequence"/>
</dbReference>
<evidence type="ECO:0000313" key="1">
    <source>
        <dbReference type="EMBL" id="RKR73046.1"/>
    </source>
</evidence>
<proteinExistence type="predicted"/>
<name>A0A495IDF9_9MICO</name>
<organism evidence="1 2">
    <name type="scientific">Frondihabitans australicus</name>
    <dbReference type="NCBI Taxonomy" id="386892"/>
    <lineage>
        <taxon>Bacteria</taxon>
        <taxon>Bacillati</taxon>
        <taxon>Actinomycetota</taxon>
        <taxon>Actinomycetes</taxon>
        <taxon>Micrococcales</taxon>
        <taxon>Microbacteriaceae</taxon>
        <taxon>Frondihabitans</taxon>
    </lineage>
</organism>
<dbReference type="AlphaFoldDB" id="A0A495IDF9"/>
<protein>
    <submittedName>
        <fullName evidence="1">Uncharacterized protein</fullName>
    </submittedName>
</protein>